<keyword evidence="5 9" id="KW-0862">Zinc</keyword>
<dbReference type="GO" id="GO:0045148">
    <property type="term" value="F:tripeptide aminopeptidase activity"/>
    <property type="evidence" value="ECO:0007669"/>
    <property type="project" value="UniProtKB-UniRule"/>
</dbReference>
<feature type="active site" evidence="8">
    <location>
        <position position="87"/>
    </location>
</feature>
<dbReference type="AlphaFoldDB" id="A0A1A7NUC9"/>
<gene>
    <name evidence="11" type="ORF">QV01_00855</name>
</gene>
<comment type="cofactor">
    <cofactor evidence="9">
        <name>Zn(2+)</name>
        <dbReference type="ChEBI" id="CHEBI:29105"/>
    </cofactor>
    <text evidence="9">Binds 2 Zn(2+) ions per subunit.</text>
</comment>
<feature type="binding site" evidence="9">
    <location>
        <position position="386"/>
    </location>
    <ligand>
        <name>Zn(2+)</name>
        <dbReference type="ChEBI" id="CHEBI:29105"/>
        <label>2</label>
    </ligand>
</feature>
<dbReference type="CDD" id="cd03892">
    <property type="entry name" value="M20_peptT"/>
    <property type="match status" value="1"/>
</dbReference>
<dbReference type="InterPro" id="IPR036264">
    <property type="entry name" value="Bact_exopeptidase_dim_dom"/>
</dbReference>
<dbReference type="NCBIfam" id="NF009920">
    <property type="entry name" value="PRK13381.1"/>
    <property type="match status" value="1"/>
</dbReference>
<keyword evidence="2" id="KW-0645">Protease</keyword>
<dbReference type="PANTHER" id="PTHR42994">
    <property type="entry name" value="PEPTIDASE T"/>
    <property type="match status" value="1"/>
</dbReference>
<dbReference type="SUPFAM" id="SSF55031">
    <property type="entry name" value="Bacterial exopeptidase dimerisation domain"/>
    <property type="match status" value="1"/>
</dbReference>
<dbReference type="EMBL" id="JTJM01000005">
    <property type="protein sequence ID" value="OBW93817.1"/>
    <property type="molecule type" value="Genomic_DNA"/>
</dbReference>
<feature type="domain" description="Peptidase M20 dimerisation" evidence="10">
    <location>
        <begin position="213"/>
        <end position="306"/>
    </location>
</feature>
<dbReference type="Proteomes" id="UP000243558">
    <property type="component" value="Unassembled WGS sequence"/>
</dbReference>
<proteinExistence type="inferred from homology"/>
<dbReference type="InterPro" id="IPR002933">
    <property type="entry name" value="Peptidase_M20"/>
</dbReference>
<evidence type="ECO:0000313" key="12">
    <source>
        <dbReference type="Proteomes" id="UP000243558"/>
    </source>
</evidence>
<keyword evidence="12" id="KW-1185">Reference proteome</keyword>
<dbReference type="NCBIfam" id="TIGR01882">
    <property type="entry name" value="peptidase-T"/>
    <property type="match status" value="1"/>
</dbReference>
<dbReference type="OrthoDB" id="9804934at2"/>
<feature type="binding site" evidence="9">
    <location>
        <position position="147"/>
    </location>
    <ligand>
        <name>Zn(2+)</name>
        <dbReference type="ChEBI" id="CHEBI:29105"/>
        <label>1</label>
    </ligand>
</feature>
<keyword evidence="4" id="KW-0378">Hydrolase</keyword>
<evidence type="ECO:0000256" key="7">
    <source>
        <dbReference type="NCBIfam" id="TIGR01882"/>
    </source>
</evidence>
<feature type="active site" description="Proton acceptor" evidence="8">
    <location>
        <position position="180"/>
    </location>
</feature>
<keyword evidence="3 9" id="KW-0479">Metal-binding</keyword>
<dbReference type="PROSITE" id="PS00759">
    <property type="entry name" value="ARGE_DAPE_CPG2_2"/>
    <property type="match status" value="1"/>
</dbReference>
<protein>
    <recommendedName>
        <fullName evidence="7">Peptidase T</fullName>
        <ecNumber evidence="7">3.4.11.4</ecNumber>
    </recommendedName>
</protein>
<dbReference type="NCBIfam" id="NF003976">
    <property type="entry name" value="PRK05469.1"/>
    <property type="match status" value="1"/>
</dbReference>
<dbReference type="PANTHER" id="PTHR42994:SF1">
    <property type="entry name" value="PEPTIDASE T"/>
    <property type="match status" value="1"/>
</dbReference>
<evidence type="ECO:0000259" key="10">
    <source>
        <dbReference type="Pfam" id="PF07687"/>
    </source>
</evidence>
<name>A0A1A7NUC9_9PAST</name>
<organism evidence="11 12">
    <name type="scientific">Gallibacterium genomosp. 3</name>
    <dbReference type="NCBI Taxonomy" id="505345"/>
    <lineage>
        <taxon>Bacteria</taxon>
        <taxon>Pseudomonadati</taxon>
        <taxon>Pseudomonadota</taxon>
        <taxon>Gammaproteobacteria</taxon>
        <taxon>Pasteurellales</taxon>
        <taxon>Pasteurellaceae</taxon>
        <taxon>Gallibacterium</taxon>
    </lineage>
</organism>
<reference evidence="11 12" key="1">
    <citation type="submission" date="2014-11" db="EMBL/GenBank/DDBJ databases">
        <title>Pan-genome of Gallibacterium spp.</title>
        <authorList>
            <person name="Kudirkiene E."/>
            <person name="Bojesen A.M."/>
        </authorList>
    </citation>
    <scope>NUCLEOTIDE SEQUENCE [LARGE SCALE GENOMIC DNA]</scope>
    <source>
        <strain evidence="11 12">F151</strain>
    </source>
</reference>
<dbReference type="RefSeq" id="WP_065238573.1">
    <property type="nucleotide sequence ID" value="NZ_JTJM01000005.1"/>
</dbReference>
<dbReference type="GO" id="GO:0006508">
    <property type="term" value="P:proteolysis"/>
    <property type="evidence" value="ECO:0007669"/>
    <property type="project" value="UniProtKB-UniRule"/>
</dbReference>
<dbReference type="InterPro" id="IPR001261">
    <property type="entry name" value="ArgE/DapE_CS"/>
</dbReference>
<comment type="caution">
    <text evidence="11">The sequence shown here is derived from an EMBL/GenBank/DDBJ whole genome shotgun (WGS) entry which is preliminary data.</text>
</comment>
<evidence type="ECO:0000256" key="4">
    <source>
        <dbReference type="ARBA" id="ARBA00022801"/>
    </source>
</evidence>
<evidence type="ECO:0000256" key="3">
    <source>
        <dbReference type="ARBA" id="ARBA00022723"/>
    </source>
</evidence>
<dbReference type="Pfam" id="PF01546">
    <property type="entry name" value="Peptidase_M20"/>
    <property type="match status" value="1"/>
</dbReference>
<feature type="binding site" evidence="9">
    <location>
        <position position="203"/>
    </location>
    <ligand>
        <name>Zn(2+)</name>
        <dbReference type="ChEBI" id="CHEBI:29105"/>
        <label>1</label>
    </ligand>
</feature>
<dbReference type="PATRIC" id="fig|505345.7.peg.170"/>
<feature type="binding site" evidence="9">
    <location>
        <position position="85"/>
    </location>
    <ligand>
        <name>Zn(2+)</name>
        <dbReference type="ChEBI" id="CHEBI:29105"/>
        <label>1</label>
    </ligand>
</feature>
<sequence>MYSEQTLRNALLDRFLNYISFDTQSKEGVKHSPSSRGQWLLAEYLRDELKGLGLAQVEMNSHGVVTALLPSNIPGNHTTIGLIAHLDTYPGVKGKDVKPEVIQEYRGGDIALGLGEEFISPVTSPFLQKLVGHTLIVTDGTTLLGADNKAGIAEIMTALATIISYRLPRVNIRVAFTPDEEIGAGMQYFPIEQFYCDWAYTIDGSGVGEVEFENFNAATATISFKGESIHLGYAKDKLINALALACQFHQLLPVTEVPEHTADREGFFHLDSITGDIAHCEMKYLIRDFSEDGFIQRKNLLTQLVEQFIQTHQLADRVFITIEDSYYNMSNAVSKVPQSIEVAELAMKNCGIVPKRKIIRGGTDGAWLSANGIACPNLFTGAYNFHSKHELASLHEMQQATQVIIEIAKLAQR</sequence>
<evidence type="ECO:0000256" key="5">
    <source>
        <dbReference type="ARBA" id="ARBA00022833"/>
    </source>
</evidence>
<dbReference type="EC" id="3.4.11.4" evidence="7"/>
<dbReference type="InterPro" id="IPR011650">
    <property type="entry name" value="Peptidase_M20_dimer"/>
</dbReference>
<dbReference type="GO" id="GO:0005829">
    <property type="term" value="C:cytosol"/>
    <property type="evidence" value="ECO:0007669"/>
    <property type="project" value="TreeGrafter"/>
</dbReference>
<dbReference type="Gene3D" id="3.40.630.10">
    <property type="entry name" value="Zn peptidases"/>
    <property type="match status" value="1"/>
</dbReference>
<evidence type="ECO:0000256" key="1">
    <source>
        <dbReference type="ARBA" id="ARBA00009692"/>
    </source>
</evidence>
<evidence type="ECO:0000256" key="2">
    <source>
        <dbReference type="ARBA" id="ARBA00022670"/>
    </source>
</evidence>
<feature type="binding site" evidence="9">
    <location>
        <position position="181"/>
    </location>
    <ligand>
        <name>Zn(2+)</name>
        <dbReference type="ChEBI" id="CHEBI:29105"/>
        <label>2</label>
    </ligand>
</feature>
<keyword evidence="6" id="KW-0482">Metalloprotease</keyword>
<dbReference type="Gene3D" id="3.30.70.360">
    <property type="match status" value="1"/>
</dbReference>
<dbReference type="PIRSF" id="PIRSF037215">
    <property type="entry name" value="Peptidase_M20B"/>
    <property type="match status" value="1"/>
</dbReference>
<evidence type="ECO:0000256" key="9">
    <source>
        <dbReference type="PIRSR" id="PIRSR037215-2"/>
    </source>
</evidence>
<dbReference type="Pfam" id="PF07687">
    <property type="entry name" value="M20_dimer"/>
    <property type="match status" value="1"/>
</dbReference>
<evidence type="ECO:0000256" key="8">
    <source>
        <dbReference type="PIRSR" id="PIRSR037215-1"/>
    </source>
</evidence>
<dbReference type="GO" id="GO:0008237">
    <property type="term" value="F:metallopeptidase activity"/>
    <property type="evidence" value="ECO:0007669"/>
    <property type="project" value="UniProtKB-KW"/>
</dbReference>
<dbReference type="GO" id="GO:0006518">
    <property type="term" value="P:peptide metabolic process"/>
    <property type="evidence" value="ECO:0007669"/>
    <property type="project" value="InterPro"/>
</dbReference>
<accession>A0A1A7NUC9</accession>
<evidence type="ECO:0000256" key="6">
    <source>
        <dbReference type="ARBA" id="ARBA00023049"/>
    </source>
</evidence>
<dbReference type="InterPro" id="IPR010161">
    <property type="entry name" value="Peptidase_M20B"/>
</dbReference>
<comment type="similarity">
    <text evidence="1">Belongs to the peptidase M20B family.</text>
</comment>
<dbReference type="GO" id="GO:0008270">
    <property type="term" value="F:zinc ion binding"/>
    <property type="evidence" value="ECO:0007669"/>
    <property type="project" value="InterPro"/>
</dbReference>
<feature type="binding site" evidence="9">
    <location>
        <position position="147"/>
    </location>
    <ligand>
        <name>Zn(2+)</name>
        <dbReference type="ChEBI" id="CHEBI:29105"/>
        <label>2</label>
    </ligand>
</feature>
<dbReference type="SUPFAM" id="SSF53187">
    <property type="entry name" value="Zn-dependent exopeptidases"/>
    <property type="match status" value="1"/>
</dbReference>
<evidence type="ECO:0000313" key="11">
    <source>
        <dbReference type="EMBL" id="OBW93817.1"/>
    </source>
</evidence>